<keyword evidence="3" id="KW-0378">Hydrolase</keyword>
<name>A0A1H6ADZ3_9SPHI</name>
<dbReference type="EMBL" id="FNUT01000008">
    <property type="protein sequence ID" value="SEG46245.1"/>
    <property type="molecule type" value="Genomic_DNA"/>
</dbReference>
<evidence type="ECO:0000256" key="5">
    <source>
        <dbReference type="ARBA" id="ARBA00023285"/>
    </source>
</evidence>
<dbReference type="OrthoDB" id="9792335at2"/>
<keyword evidence="4" id="KW-0862">Zinc</keyword>
<sequence length="356" mass="39040">MTNIDQLAEESIGLLSQLIRIPSFSREEERTADAIANFLQQDGIPTQRVGNNIIAYNHFFDEGKPTILLNSHHDTVKPNPGYTKDPFDPIQNDGKLFGLGSNDAGGCLVSLIATFRYYYNREDLDFNLCLLASAEEEVSGKGGVEAAFPELRPCSFAIVGEPTLLNLAVAEKGLMVLDCEAIGVSGHAAREEGDNAIYKAMEDIQWFRTFAFPRQSEFLGPVKMSVTMIEAGSQHNVVPASCKFVVDVRTTDVYSNLEVLDMIKEHVSSHVVARSTRLNPSSIAVDHPIVQSGIALGKSMYGSPTMSDQALLPIPSIKVGPGDSARSHTADEFIHLEELHEGVRFYIDLLGDHFKI</sequence>
<evidence type="ECO:0000256" key="2">
    <source>
        <dbReference type="ARBA" id="ARBA00022723"/>
    </source>
</evidence>
<dbReference type="Pfam" id="PF07687">
    <property type="entry name" value="M20_dimer"/>
    <property type="match status" value="1"/>
</dbReference>
<dbReference type="InterPro" id="IPR011650">
    <property type="entry name" value="Peptidase_M20_dimer"/>
</dbReference>
<evidence type="ECO:0000256" key="3">
    <source>
        <dbReference type="ARBA" id="ARBA00022801"/>
    </source>
</evidence>
<gene>
    <name evidence="7" type="ORF">SAMN05421877_10878</name>
</gene>
<dbReference type="Pfam" id="PF01546">
    <property type="entry name" value="Peptidase_M20"/>
    <property type="match status" value="1"/>
</dbReference>
<dbReference type="RefSeq" id="WP_103906763.1">
    <property type="nucleotide sequence ID" value="NZ_CP049246.1"/>
</dbReference>
<dbReference type="GO" id="GO:0008777">
    <property type="term" value="F:acetylornithine deacetylase activity"/>
    <property type="evidence" value="ECO:0007669"/>
    <property type="project" value="TreeGrafter"/>
</dbReference>
<dbReference type="SUPFAM" id="SSF55031">
    <property type="entry name" value="Bacterial exopeptidase dimerisation domain"/>
    <property type="match status" value="1"/>
</dbReference>
<organism evidence="7 8">
    <name type="scientific">Sphingobacterium lactis</name>
    <dbReference type="NCBI Taxonomy" id="797291"/>
    <lineage>
        <taxon>Bacteria</taxon>
        <taxon>Pseudomonadati</taxon>
        <taxon>Bacteroidota</taxon>
        <taxon>Sphingobacteriia</taxon>
        <taxon>Sphingobacteriales</taxon>
        <taxon>Sphingobacteriaceae</taxon>
        <taxon>Sphingobacterium</taxon>
    </lineage>
</organism>
<keyword evidence="8" id="KW-1185">Reference proteome</keyword>
<reference evidence="8" key="1">
    <citation type="submission" date="2016-10" db="EMBL/GenBank/DDBJ databases">
        <authorList>
            <person name="Varghese N."/>
            <person name="Submissions S."/>
        </authorList>
    </citation>
    <scope>NUCLEOTIDE SEQUENCE [LARGE SCALE GENOMIC DNA]</scope>
    <source>
        <strain evidence="8">DSM 22361</strain>
    </source>
</reference>
<dbReference type="GO" id="GO:0006526">
    <property type="term" value="P:L-arginine biosynthetic process"/>
    <property type="evidence" value="ECO:0007669"/>
    <property type="project" value="TreeGrafter"/>
</dbReference>
<dbReference type="InterPro" id="IPR001261">
    <property type="entry name" value="ArgE/DapE_CS"/>
</dbReference>
<dbReference type="PANTHER" id="PTHR43808">
    <property type="entry name" value="ACETYLORNITHINE DEACETYLASE"/>
    <property type="match status" value="1"/>
</dbReference>
<dbReference type="InterPro" id="IPR002933">
    <property type="entry name" value="Peptidase_M20"/>
</dbReference>
<evidence type="ECO:0000256" key="1">
    <source>
        <dbReference type="ARBA" id="ARBA00001947"/>
    </source>
</evidence>
<evidence type="ECO:0000256" key="4">
    <source>
        <dbReference type="ARBA" id="ARBA00022833"/>
    </source>
</evidence>
<dbReference type="AlphaFoldDB" id="A0A1H6ADZ3"/>
<dbReference type="SUPFAM" id="SSF53187">
    <property type="entry name" value="Zn-dependent exopeptidases"/>
    <property type="match status" value="1"/>
</dbReference>
<evidence type="ECO:0000259" key="6">
    <source>
        <dbReference type="Pfam" id="PF07687"/>
    </source>
</evidence>
<feature type="domain" description="Peptidase M20 dimerisation" evidence="6">
    <location>
        <begin position="169"/>
        <end position="271"/>
    </location>
</feature>
<dbReference type="Gene3D" id="3.30.70.360">
    <property type="match status" value="1"/>
</dbReference>
<comment type="cofactor">
    <cofactor evidence="1">
        <name>Zn(2+)</name>
        <dbReference type="ChEBI" id="CHEBI:29105"/>
    </cofactor>
</comment>
<dbReference type="InterPro" id="IPR036264">
    <property type="entry name" value="Bact_exopeptidase_dim_dom"/>
</dbReference>
<keyword evidence="5" id="KW-0170">Cobalt</keyword>
<dbReference type="GO" id="GO:0046872">
    <property type="term" value="F:metal ion binding"/>
    <property type="evidence" value="ECO:0007669"/>
    <property type="project" value="UniProtKB-KW"/>
</dbReference>
<dbReference type="CDD" id="cd05651">
    <property type="entry name" value="M20_ArgE_DapE-like"/>
    <property type="match status" value="1"/>
</dbReference>
<dbReference type="Gene3D" id="3.40.630.10">
    <property type="entry name" value="Zn peptidases"/>
    <property type="match status" value="1"/>
</dbReference>
<keyword evidence="2" id="KW-0479">Metal-binding</keyword>
<proteinExistence type="predicted"/>
<evidence type="ECO:0000313" key="8">
    <source>
        <dbReference type="Proteomes" id="UP000236731"/>
    </source>
</evidence>
<dbReference type="Proteomes" id="UP000236731">
    <property type="component" value="Unassembled WGS sequence"/>
</dbReference>
<dbReference type="PROSITE" id="PS00758">
    <property type="entry name" value="ARGE_DAPE_CPG2_1"/>
    <property type="match status" value="1"/>
</dbReference>
<dbReference type="PANTHER" id="PTHR43808:SF31">
    <property type="entry name" value="N-ACETYL-L-CITRULLINE DEACETYLASE"/>
    <property type="match status" value="1"/>
</dbReference>
<protein>
    <submittedName>
        <fullName evidence="7">Acetylornithine deacetylase</fullName>
    </submittedName>
</protein>
<evidence type="ECO:0000313" key="7">
    <source>
        <dbReference type="EMBL" id="SEG46245.1"/>
    </source>
</evidence>
<accession>A0A1H6ADZ3</accession>
<dbReference type="InterPro" id="IPR050072">
    <property type="entry name" value="Peptidase_M20A"/>
</dbReference>